<gene>
    <name evidence="4" type="ORF">QR680_001029</name>
</gene>
<reference evidence="4" key="1">
    <citation type="submission" date="2023-06" db="EMBL/GenBank/DDBJ databases">
        <title>Genomic analysis of the entomopathogenic nematode Steinernema hermaphroditum.</title>
        <authorList>
            <person name="Schwarz E.M."/>
            <person name="Heppert J.K."/>
            <person name="Baniya A."/>
            <person name="Schwartz H.T."/>
            <person name="Tan C.-H."/>
            <person name="Antoshechkin I."/>
            <person name="Sternberg P.W."/>
            <person name="Goodrich-Blair H."/>
            <person name="Dillman A.R."/>
        </authorList>
    </citation>
    <scope>NUCLEOTIDE SEQUENCE</scope>
    <source>
        <strain evidence="4">PS9179</strain>
        <tissue evidence="4">Whole animal</tissue>
    </source>
</reference>
<dbReference type="PANTHER" id="PTHR21593">
    <property type="entry name" value="PRION-LIKE- Q/N-RICH -DOMAIN-BEARING PROTEIN PROTEIN"/>
    <property type="match status" value="1"/>
</dbReference>
<accession>A0AA39LF84</accession>
<dbReference type="PANTHER" id="PTHR21593:SF36">
    <property type="entry name" value="DUF148 DOMAIN-CONTAINING PROTEIN-RELATED"/>
    <property type="match status" value="1"/>
</dbReference>
<evidence type="ECO:0000256" key="1">
    <source>
        <dbReference type="SAM" id="Coils"/>
    </source>
</evidence>
<feature type="compositionally biased region" description="Low complexity" evidence="2">
    <location>
        <begin position="175"/>
        <end position="187"/>
    </location>
</feature>
<evidence type="ECO:0000313" key="5">
    <source>
        <dbReference type="Proteomes" id="UP001175271"/>
    </source>
</evidence>
<proteinExistence type="predicted"/>
<dbReference type="EMBL" id="JAUCMV010000005">
    <property type="protein sequence ID" value="KAK0394955.1"/>
    <property type="molecule type" value="Genomic_DNA"/>
</dbReference>
<keyword evidence="5" id="KW-1185">Reference proteome</keyword>
<name>A0AA39LF84_9BILA</name>
<keyword evidence="3" id="KW-0732">Signal</keyword>
<feature type="signal peptide" evidence="3">
    <location>
        <begin position="1"/>
        <end position="20"/>
    </location>
</feature>
<keyword evidence="1" id="KW-0175">Coiled coil</keyword>
<evidence type="ECO:0008006" key="6">
    <source>
        <dbReference type="Google" id="ProtNLM"/>
    </source>
</evidence>
<dbReference type="AlphaFoldDB" id="A0AA39LF84"/>
<evidence type="ECO:0000313" key="4">
    <source>
        <dbReference type="EMBL" id="KAK0394955.1"/>
    </source>
</evidence>
<feature type="region of interest" description="Disordered" evidence="2">
    <location>
        <begin position="117"/>
        <end position="203"/>
    </location>
</feature>
<dbReference type="InterPro" id="IPR052823">
    <property type="entry name" value="SXP/RAL-2_related"/>
</dbReference>
<comment type="caution">
    <text evidence="4">The sequence shown here is derived from an EMBL/GenBank/DDBJ whole genome shotgun (WGS) entry which is preliminary data.</text>
</comment>
<dbReference type="Proteomes" id="UP001175271">
    <property type="component" value="Unassembled WGS sequence"/>
</dbReference>
<evidence type="ECO:0000256" key="3">
    <source>
        <dbReference type="SAM" id="SignalP"/>
    </source>
</evidence>
<organism evidence="4 5">
    <name type="scientific">Steinernema hermaphroditum</name>
    <dbReference type="NCBI Taxonomy" id="289476"/>
    <lineage>
        <taxon>Eukaryota</taxon>
        <taxon>Metazoa</taxon>
        <taxon>Ecdysozoa</taxon>
        <taxon>Nematoda</taxon>
        <taxon>Chromadorea</taxon>
        <taxon>Rhabditida</taxon>
        <taxon>Tylenchina</taxon>
        <taxon>Panagrolaimomorpha</taxon>
        <taxon>Strongyloidoidea</taxon>
        <taxon>Steinernematidae</taxon>
        <taxon>Steinernema</taxon>
    </lineage>
</organism>
<feature type="coiled-coil region" evidence="1">
    <location>
        <begin position="228"/>
        <end position="255"/>
    </location>
</feature>
<feature type="compositionally biased region" description="Polar residues" evidence="2">
    <location>
        <begin position="147"/>
        <end position="170"/>
    </location>
</feature>
<protein>
    <recommendedName>
        <fullName evidence="6">SXP/RAL-2 family protein Ani s 5-like cation-binding domain-containing protein</fullName>
    </recommendedName>
</protein>
<evidence type="ECO:0000256" key="2">
    <source>
        <dbReference type="SAM" id="MobiDB-lite"/>
    </source>
</evidence>
<feature type="chain" id="PRO_5041258040" description="SXP/RAL-2 family protein Ani s 5-like cation-binding domain-containing protein" evidence="3">
    <location>
        <begin position="21"/>
        <end position="334"/>
    </location>
</feature>
<sequence length="334" mass="36976">MWSSAVAFFAVSLSASLCRSNPIGWAPPIAPVNFDGRRFSPYSGGRHTFQSYPVSINVIPGSGGFQQDDQFRAMPGSDQMTQVMPQGMMNSMNPMGSMNQINSMNPMGSMNQINPMNPPGQMNPMSPSRFAQRPFMQGPSPFGPAQPGSSNSIVGSPFDASQQGGYQNPQHPGEQAIPIPSVQQPQQPEKPNEGAMPGMPSGSMGQPKLPPFLEGASKSIQNRFFEIIQNRNDAYMDKQKKLDELIQELDDDHKNQYQQFIESKAKEEEEKRQKVHSIVATMSDDAQAQFAKISTLLRNPNIGDAERWQKVQQIYDTMSAQLKEEFEAKFTAYG</sequence>